<organism evidence="5 6">
    <name type="scientific">Nocardia wallacei</name>
    <dbReference type="NCBI Taxonomy" id="480035"/>
    <lineage>
        <taxon>Bacteria</taxon>
        <taxon>Bacillati</taxon>
        <taxon>Actinomycetota</taxon>
        <taxon>Actinomycetes</taxon>
        <taxon>Mycobacteriales</taxon>
        <taxon>Nocardiaceae</taxon>
        <taxon>Nocardia</taxon>
    </lineage>
</organism>
<dbReference type="GeneID" id="89862523"/>
<dbReference type="RefSeq" id="WP_187684251.1">
    <property type="nucleotide sequence ID" value="NZ_AP023396.1"/>
</dbReference>
<dbReference type="Proteomes" id="UP000516173">
    <property type="component" value="Chromosome"/>
</dbReference>
<evidence type="ECO:0000313" key="5">
    <source>
        <dbReference type="EMBL" id="BCK57340.1"/>
    </source>
</evidence>
<evidence type="ECO:0000313" key="6">
    <source>
        <dbReference type="Proteomes" id="UP000516173"/>
    </source>
</evidence>
<dbReference type="PANTHER" id="PTHR37042">
    <property type="entry name" value="OUTER MEMBRANE PROTEIN RV1973"/>
    <property type="match status" value="1"/>
</dbReference>
<evidence type="ECO:0000256" key="4">
    <source>
        <dbReference type="SAM" id="Phobius"/>
    </source>
</evidence>
<reference evidence="5 6" key="1">
    <citation type="submission" date="2020-08" db="EMBL/GenBank/DDBJ databases">
        <title>Genome Sequencing of Nocardia wallacei strain FMUON74 and assembly.</title>
        <authorList>
            <person name="Toyokawa M."/>
            <person name="Uesaka K."/>
        </authorList>
    </citation>
    <scope>NUCLEOTIDE SEQUENCE [LARGE SCALE GENOMIC DNA]</scope>
    <source>
        <strain evidence="5 6">FMUON74</strain>
    </source>
</reference>
<dbReference type="GO" id="GO:0016020">
    <property type="term" value="C:membrane"/>
    <property type="evidence" value="ECO:0007669"/>
    <property type="project" value="UniProtKB-SubCell"/>
</dbReference>
<accession>A0A7G1KQC6</accession>
<evidence type="ECO:0000256" key="3">
    <source>
        <dbReference type="SAM" id="MobiDB-lite"/>
    </source>
</evidence>
<feature type="compositionally biased region" description="Low complexity" evidence="3">
    <location>
        <begin position="101"/>
        <end position="125"/>
    </location>
</feature>
<protein>
    <recommendedName>
        <fullName evidence="7">Mce-associated membrane protein</fullName>
    </recommendedName>
</protein>
<sequence length="350" mass="33804">MPAEPNSDNAISDAVAGEPLPGETGNATPAEPLGAVVAESGGEPVEAAAGSGAAGSVGAGDDKALGQQGISDKDAGRSASGATRGADSGVGGDPGGKHGGAAEAGDAEAVGKEVGSPGGEADSGAGEAGAGRAGGKGRGGGSRGGRRAAAGRAGAAAHAVVDAESAGTGRERRGGTGRTVSVSVSAIGVAVGVAVLVAALAVAGFGWWAARDELDGVRAGEVGERHAEQVATDYAVGASTIDHQNVAAWVSKLKANTSPQLANKFDATAPKLEEILLPLKWTSTAVPIAAKVASVSGGVYKVNVFVDVTSTNAQNPKGGQMTVTYNVTVDSNGGWQITDVGGLDGALPTR</sequence>
<keyword evidence="4" id="KW-0812">Transmembrane</keyword>
<keyword evidence="4" id="KW-1133">Transmembrane helix</keyword>
<keyword evidence="2 4" id="KW-0472">Membrane</keyword>
<dbReference type="EMBL" id="AP023396">
    <property type="protein sequence ID" value="BCK57340.1"/>
    <property type="molecule type" value="Genomic_DNA"/>
</dbReference>
<feature type="transmembrane region" description="Helical" evidence="4">
    <location>
        <begin position="180"/>
        <end position="208"/>
    </location>
</feature>
<dbReference type="AlphaFoldDB" id="A0A7G1KQC6"/>
<feature type="compositionally biased region" description="Low complexity" evidence="3">
    <location>
        <begin position="77"/>
        <end position="87"/>
    </location>
</feature>
<keyword evidence="6" id="KW-1185">Reference proteome</keyword>
<evidence type="ECO:0000256" key="1">
    <source>
        <dbReference type="ARBA" id="ARBA00004370"/>
    </source>
</evidence>
<proteinExistence type="predicted"/>
<gene>
    <name evidence="5" type="ORF">NWFMUON74_51120</name>
</gene>
<feature type="compositionally biased region" description="Low complexity" evidence="3">
    <location>
        <begin position="34"/>
        <end position="51"/>
    </location>
</feature>
<feature type="region of interest" description="Disordered" evidence="3">
    <location>
        <begin position="1"/>
        <end position="179"/>
    </location>
</feature>
<dbReference type="PANTHER" id="PTHR37042:SF4">
    <property type="entry name" value="OUTER MEMBRANE PROTEIN RV1973"/>
    <property type="match status" value="1"/>
</dbReference>
<feature type="compositionally biased region" description="Polar residues" evidence="3">
    <location>
        <begin position="1"/>
        <end position="10"/>
    </location>
</feature>
<dbReference type="KEGG" id="nwl:NWFMUON74_51120"/>
<evidence type="ECO:0000256" key="2">
    <source>
        <dbReference type="ARBA" id="ARBA00023136"/>
    </source>
</evidence>
<feature type="compositionally biased region" description="Gly residues" evidence="3">
    <location>
        <begin position="88"/>
        <end position="99"/>
    </location>
</feature>
<evidence type="ECO:0008006" key="7">
    <source>
        <dbReference type="Google" id="ProtNLM"/>
    </source>
</evidence>
<feature type="compositionally biased region" description="Gly residues" evidence="3">
    <location>
        <begin position="126"/>
        <end position="143"/>
    </location>
</feature>
<comment type="subcellular location">
    <subcellularLocation>
        <location evidence="1">Membrane</location>
    </subcellularLocation>
</comment>
<feature type="compositionally biased region" description="Low complexity" evidence="3">
    <location>
        <begin position="147"/>
        <end position="168"/>
    </location>
</feature>
<name>A0A7G1KQC6_9NOCA</name>